<feature type="domain" description="Sodium/calcium exchanger membrane region" evidence="6">
    <location>
        <begin position="190"/>
        <end position="325"/>
    </location>
</feature>
<dbReference type="GO" id="GO:0005262">
    <property type="term" value="F:calcium channel activity"/>
    <property type="evidence" value="ECO:0007669"/>
    <property type="project" value="TreeGrafter"/>
</dbReference>
<evidence type="ECO:0000313" key="8">
    <source>
        <dbReference type="Proteomes" id="UP000622890"/>
    </source>
</evidence>
<dbReference type="RefSeq" id="WP_200593645.1">
    <property type="nucleotide sequence ID" value="NZ_JAEPBG010000007.1"/>
</dbReference>
<evidence type="ECO:0000256" key="4">
    <source>
        <dbReference type="ARBA" id="ARBA00023136"/>
    </source>
</evidence>
<dbReference type="InterPro" id="IPR044880">
    <property type="entry name" value="NCX_ion-bd_dom_sf"/>
</dbReference>
<feature type="transmembrane region" description="Helical" evidence="5">
    <location>
        <begin position="76"/>
        <end position="98"/>
    </location>
</feature>
<name>A0A934SVS1_9BURK</name>
<feature type="domain" description="Sodium/calcium exchanger membrane region" evidence="6">
    <location>
        <begin position="5"/>
        <end position="156"/>
    </location>
</feature>
<comment type="subcellular location">
    <subcellularLocation>
        <location evidence="1">Membrane</location>
        <topology evidence="1">Multi-pass membrane protein</topology>
    </subcellularLocation>
</comment>
<evidence type="ECO:0000313" key="7">
    <source>
        <dbReference type="EMBL" id="MBK4736310.1"/>
    </source>
</evidence>
<evidence type="ECO:0000256" key="3">
    <source>
        <dbReference type="ARBA" id="ARBA00022989"/>
    </source>
</evidence>
<dbReference type="Gene3D" id="1.20.1420.30">
    <property type="entry name" value="NCX, central ion-binding region"/>
    <property type="match status" value="2"/>
</dbReference>
<evidence type="ECO:0000256" key="2">
    <source>
        <dbReference type="ARBA" id="ARBA00022692"/>
    </source>
</evidence>
<feature type="transmembrane region" description="Helical" evidence="5">
    <location>
        <begin position="310"/>
        <end position="329"/>
    </location>
</feature>
<dbReference type="PANTHER" id="PTHR10846:SF8">
    <property type="entry name" value="INNER MEMBRANE PROTEIN YRBG"/>
    <property type="match status" value="1"/>
</dbReference>
<comment type="caution">
    <text evidence="7">The sequence shown here is derived from an EMBL/GenBank/DDBJ whole genome shotgun (WGS) entry which is preliminary data.</text>
</comment>
<dbReference type="AlphaFoldDB" id="A0A934SVS1"/>
<gene>
    <name evidence="7" type="ORF">JJB74_16935</name>
</gene>
<feature type="transmembrane region" description="Helical" evidence="5">
    <location>
        <begin position="285"/>
        <end position="303"/>
    </location>
</feature>
<feature type="transmembrane region" description="Helical" evidence="5">
    <location>
        <begin position="254"/>
        <end position="279"/>
    </location>
</feature>
<proteinExistence type="predicted"/>
<keyword evidence="8" id="KW-1185">Reference proteome</keyword>
<dbReference type="EMBL" id="JAEPBG010000007">
    <property type="protein sequence ID" value="MBK4736310.1"/>
    <property type="molecule type" value="Genomic_DNA"/>
</dbReference>
<dbReference type="GO" id="GO:0008273">
    <property type="term" value="F:calcium, potassium:sodium antiporter activity"/>
    <property type="evidence" value="ECO:0007669"/>
    <property type="project" value="TreeGrafter"/>
</dbReference>
<protein>
    <submittedName>
        <fullName evidence="7">Sodium:calcium antiporter</fullName>
    </submittedName>
</protein>
<dbReference type="InterPro" id="IPR004837">
    <property type="entry name" value="NaCa_Exmemb"/>
</dbReference>
<dbReference type="PANTHER" id="PTHR10846">
    <property type="entry name" value="SODIUM/POTASSIUM/CALCIUM EXCHANGER"/>
    <property type="match status" value="1"/>
</dbReference>
<organism evidence="7 8">
    <name type="scientific">Noviherbaspirillum pedocola</name>
    <dbReference type="NCBI Taxonomy" id="2801341"/>
    <lineage>
        <taxon>Bacteria</taxon>
        <taxon>Pseudomonadati</taxon>
        <taxon>Pseudomonadota</taxon>
        <taxon>Betaproteobacteria</taxon>
        <taxon>Burkholderiales</taxon>
        <taxon>Oxalobacteraceae</taxon>
        <taxon>Noviherbaspirillum</taxon>
    </lineage>
</organism>
<reference evidence="7" key="1">
    <citation type="submission" date="2021-01" db="EMBL/GenBank/DDBJ databases">
        <title>Genome sequence of strain Noviherbaspirillum sp. DKR-6.</title>
        <authorList>
            <person name="Chaudhary D.K."/>
        </authorList>
    </citation>
    <scope>NUCLEOTIDE SEQUENCE</scope>
    <source>
        <strain evidence="7">DKR-6</strain>
    </source>
</reference>
<keyword evidence="4 5" id="KW-0472">Membrane</keyword>
<dbReference type="Proteomes" id="UP000622890">
    <property type="component" value="Unassembled WGS sequence"/>
</dbReference>
<dbReference type="InterPro" id="IPR004481">
    <property type="entry name" value="K/Na/Ca-exchanger"/>
</dbReference>
<evidence type="ECO:0000256" key="5">
    <source>
        <dbReference type="SAM" id="Phobius"/>
    </source>
</evidence>
<evidence type="ECO:0000256" key="1">
    <source>
        <dbReference type="ARBA" id="ARBA00004141"/>
    </source>
</evidence>
<evidence type="ECO:0000259" key="6">
    <source>
        <dbReference type="Pfam" id="PF01699"/>
    </source>
</evidence>
<keyword evidence="3 5" id="KW-1133">Transmembrane helix</keyword>
<dbReference type="GO" id="GO:0006874">
    <property type="term" value="P:intracellular calcium ion homeostasis"/>
    <property type="evidence" value="ECO:0007669"/>
    <property type="project" value="TreeGrafter"/>
</dbReference>
<feature type="transmembrane region" description="Helical" evidence="5">
    <location>
        <begin position="186"/>
        <end position="208"/>
    </location>
</feature>
<feature type="transmembrane region" description="Helical" evidence="5">
    <location>
        <begin position="43"/>
        <end position="64"/>
    </location>
</feature>
<accession>A0A934SVS1</accession>
<dbReference type="Pfam" id="PF01699">
    <property type="entry name" value="Na_Ca_ex"/>
    <property type="match status" value="2"/>
</dbReference>
<dbReference type="GO" id="GO:0005886">
    <property type="term" value="C:plasma membrane"/>
    <property type="evidence" value="ECO:0007669"/>
    <property type="project" value="TreeGrafter"/>
</dbReference>
<sequence>MMLTVVLLLVSALVIYLSCEYFVNGIEWVGHRFGMTQNAVGTVLAAFGTALPESVVTFVAVAFGNAPDSKQIGVGAALGGPLVLATVAYAVVGITFLLSKNRFPWPTVMRSVEGMLARDQKWFMAVFVFKIALGLVVFAYKPWLGIPFLIAYGLYVRSSMTQEGECAVAEDLEPLKLRPRDAEPSTAWALLQTGAALIVIFFASQLFVHQLEAIGPWLGIPPQLVALLLSPVATELPETLNAVIWVRQQKPDLALANISGAMMIQATIPSALGIFFTPWLLDKSLVWAGVVTMMSIAGIYFALRSKRLSARGFASFGLLYGVFALGLLITTR</sequence>
<keyword evidence="2 5" id="KW-0812">Transmembrane</keyword>